<dbReference type="EMBL" id="KB932835">
    <property type="protein sequence ID" value="EOO03381.1"/>
    <property type="molecule type" value="Genomic_DNA"/>
</dbReference>
<dbReference type="InterPro" id="IPR001087">
    <property type="entry name" value="GDSL"/>
</dbReference>
<gene>
    <name evidence="1" type="ORF">UCRPA7_1108</name>
</gene>
<dbReference type="Pfam" id="PF00657">
    <property type="entry name" value="Lipase_GDSL"/>
    <property type="match status" value="1"/>
</dbReference>
<evidence type="ECO:0000313" key="2">
    <source>
        <dbReference type="Proteomes" id="UP000014074"/>
    </source>
</evidence>
<evidence type="ECO:0000313" key="1">
    <source>
        <dbReference type="EMBL" id="EOO03381.1"/>
    </source>
</evidence>
<dbReference type="SUPFAM" id="SSF52266">
    <property type="entry name" value="SGNH hydrolase"/>
    <property type="match status" value="1"/>
</dbReference>
<protein>
    <submittedName>
        <fullName evidence="1">Putative lipolytic protein g-d-s-l family protein</fullName>
    </submittedName>
</protein>
<name>R8BVH8_PHAM7</name>
<dbReference type="GO" id="GO:0016788">
    <property type="term" value="F:hydrolase activity, acting on ester bonds"/>
    <property type="evidence" value="ECO:0007669"/>
    <property type="project" value="InterPro"/>
</dbReference>
<sequence length="188" mass="21165">MLDDATLRQLSKTRGQTLERLRGVFNAGVGGDRIENMLYRLIGNKDGSRDLQGLAEVLQGRNVKLWVVSAGTNNLQKKKGLVDADVDKMRLLLDTLLKISSRTTKMLFSGLTYRTDIGDQLVDEANEKVCLLIMAMNQEFGYARIEYLPPVADLDKGQHLADHVHLNERGYQMWAEILAPRVMELYGS</sequence>
<dbReference type="InterPro" id="IPR036514">
    <property type="entry name" value="SGNH_hydro_sf"/>
</dbReference>
<dbReference type="CDD" id="cd00229">
    <property type="entry name" value="SGNH_hydrolase"/>
    <property type="match status" value="1"/>
</dbReference>
<proteinExistence type="predicted"/>
<dbReference type="OrthoDB" id="505607at2759"/>
<keyword evidence="2" id="KW-1185">Reference proteome</keyword>
<dbReference type="RefSeq" id="XP_007911886.1">
    <property type="nucleotide sequence ID" value="XM_007913695.1"/>
</dbReference>
<organism evidence="1 2">
    <name type="scientific">Phaeoacremonium minimum (strain UCR-PA7)</name>
    <name type="common">Esca disease fungus</name>
    <name type="synonym">Togninia minima</name>
    <dbReference type="NCBI Taxonomy" id="1286976"/>
    <lineage>
        <taxon>Eukaryota</taxon>
        <taxon>Fungi</taxon>
        <taxon>Dikarya</taxon>
        <taxon>Ascomycota</taxon>
        <taxon>Pezizomycotina</taxon>
        <taxon>Sordariomycetes</taxon>
        <taxon>Sordariomycetidae</taxon>
        <taxon>Togniniales</taxon>
        <taxon>Togniniaceae</taxon>
        <taxon>Phaeoacremonium</taxon>
    </lineage>
</organism>
<dbReference type="HOGENOM" id="CLU_089681_0_0_1"/>
<dbReference type="eggNOG" id="ENOG502SR3S">
    <property type="taxonomic scope" value="Eukaryota"/>
</dbReference>
<accession>R8BVH8</accession>
<dbReference type="AlphaFoldDB" id="R8BVH8"/>
<dbReference type="KEGG" id="tmn:UCRPA7_1108"/>
<reference evidence="2" key="1">
    <citation type="journal article" date="2013" name="Genome Announc.">
        <title>Draft genome sequence of the ascomycete Phaeoacremonium aleophilum strain UCR-PA7, a causal agent of the esca disease complex in grapevines.</title>
        <authorList>
            <person name="Blanco-Ulate B."/>
            <person name="Rolshausen P."/>
            <person name="Cantu D."/>
        </authorList>
    </citation>
    <scope>NUCLEOTIDE SEQUENCE [LARGE SCALE GENOMIC DNA]</scope>
    <source>
        <strain evidence="2">UCR-PA7</strain>
    </source>
</reference>
<dbReference type="Gene3D" id="3.40.50.1110">
    <property type="entry name" value="SGNH hydrolase"/>
    <property type="match status" value="1"/>
</dbReference>
<dbReference type="Proteomes" id="UP000014074">
    <property type="component" value="Unassembled WGS sequence"/>
</dbReference>
<dbReference type="GeneID" id="19321226"/>